<dbReference type="GO" id="GO:0005524">
    <property type="term" value="F:ATP binding"/>
    <property type="evidence" value="ECO:0007669"/>
    <property type="project" value="InterPro"/>
</dbReference>
<evidence type="ECO:0000259" key="5">
    <source>
        <dbReference type="Pfam" id="PF00204"/>
    </source>
</evidence>
<dbReference type="Gene3D" id="3.30.230.10">
    <property type="match status" value="1"/>
</dbReference>
<dbReference type="Proteomes" id="UP000217676">
    <property type="component" value="Chromosome"/>
</dbReference>
<feature type="domain" description="DNA topoisomerase type IIA subunit B" evidence="5">
    <location>
        <begin position="12"/>
        <end position="79"/>
    </location>
</feature>
<protein>
    <recommendedName>
        <fullName evidence="2">DNA topoisomerase (ATP-hydrolyzing)</fullName>
        <ecNumber evidence="2">5.6.2.2</ecNumber>
    </recommendedName>
</protein>
<evidence type="ECO:0000256" key="1">
    <source>
        <dbReference type="ARBA" id="ARBA00000185"/>
    </source>
</evidence>
<dbReference type="EMBL" id="AP017424">
    <property type="protein sequence ID" value="BAU87668.1"/>
    <property type="molecule type" value="Genomic_DNA"/>
</dbReference>
<dbReference type="RefSeq" id="WP_359872984.1">
    <property type="nucleotide sequence ID" value="NZ_JBEYHT010000004.1"/>
</dbReference>
<gene>
    <name evidence="6" type="ORF">SLA_6802</name>
</gene>
<dbReference type="InterPro" id="IPR020568">
    <property type="entry name" value="Ribosomal_Su5_D2-typ_SF"/>
</dbReference>
<organism evidence="6 7">
    <name type="scientific">Streptomyces laurentii</name>
    <dbReference type="NCBI Taxonomy" id="39478"/>
    <lineage>
        <taxon>Bacteria</taxon>
        <taxon>Bacillati</taxon>
        <taxon>Actinomycetota</taxon>
        <taxon>Actinomycetes</taxon>
        <taxon>Kitasatosporales</taxon>
        <taxon>Streptomycetaceae</taxon>
        <taxon>Streptomyces</taxon>
    </lineage>
</organism>
<dbReference type="GO" id="GO:0003918">
    <property type="term" value="F:DNA topoisomerase type II (double strand cut, ATP-hydrolyzing) activity"/>
    <property type="evidence" value="ECO:0007669"/>
    <property type="project" value="UniProtKB-EC"/>
</dbReference>
<evidence type="ECO:0000313" key="7">
    <source>
        <dbReference type="Proteomes" id="UP000217676"/>
    </source>
</evidence>
<evidence type="ECO:0000313" key="6">
    <source>
        <dbReference type="EMBL" id="BAU87668.1"/>
    </source>
</evidence>
<dbReference type="InterPro" id="IPR013506">
    <property type="entry name" value="Topo_IIA_bsu_dom2"/>
</dbReference>
<dbReference type="InterPro" id="IPR014721">
    <property type="entry name" value="Ribsml_uS5_D2-typ_fold_subgr"/>
</dbReference>
<dbReference type="GO" id="GO:0006265">
    <property type="term" value="P:DNA topological change"/>
    <property type="evidence" value="ECO:0007669"/>
    <property type="project" value="InterPro"/>
</dbReference>
<feature type="region of interest" description="Disordered" evidence="4">
    <location>
        <begin position="1"/>
        <end position="20"/>
    </location>
</feature>
<evidence type="ECO:0000256" key="4">
    <source>
        <dbReference type="SAM" id="MobiDB-lite"/>
    </source>
</evidence>
<accession>A0A169PFZ2</accession>
<dbReference type="Pfam" id="PF00204">
    <property type="entry name" value="DNA_gyraseB"/>
    <property type="match status" value="1"/>
</dbReference>
<evidence type="ECO:0000256" key="2">
    <source>
        <dbReference type="ARBA" id="ARBA00012895"/>
    </source>
</evidence>
<feature type="compositionally biased region" description="Basic and acidic residues" evidence="4">
    <location>
        <begin position="1"/>
        <end position="14"/>
    </location>
</feature>
<dbReference type="AlphaFoldDB" id="A0A169PFZ2"/>
<proteinExistence type="predicted"/>
<reference evidence="6 7" key="1">
    <citation type="journal article" date="2016" name="Genome Announc.">
        <title>Complete Genome Sequence of Thiostrepton-Producing Streptomyces laurentii ATCC 31255.</title>
        <authorList>
            <person name="Doi K."/>
            <person name="Fujino Y."/>
            <person name="Nagayoshi Y."/>
            <person name="Ohshima T."/>
            <person name="Ogata S."/>
        </authorList>
    </citation>
    <scope>NUCLEOTIDE SEQUENCE [LARGE SCALE GENOMIC DNA]</scope>
    <source>
        <strain evidence="6 7">ATCC 31255</strain>
    </source>
</reference>
<dbReference type="SUPFAM" id="SSF54211">
    <property type="entry name" value="Ribosomal protein S5 domain 2-like"/>
    <property type="match status" value="1"/>
</dbReference>
<dbReference type="KEGG" id="slau:SLA_6802"/>
<keyword evidence="3" id="KW-0413">Isomerase</keyword>
<comment type="catalytic activity">
    <reaction evidence="1">
        <text>ATP-dependent breakage, passage and rejoining of double-stranded DNA.</text>
        <dbReference type="EC" id="5.6.2.2"/>
    </reaction>
</comment>
<dbReference type="GO" id="GO:0003677">
    <property type="term" value="F:DNA binding"/>
    <property type="evidence" value="ECO:0007669"/>
    <property type="project" value="InterPro"/>
</dbReference>
<keyword evidence="7" id="KW-1185">Reference proteome</keyword>
<evidence type="ECO:0000256" key="3">
    <source>
        <dbReference type="ARBA" id="ARBA00023235"/>
    </source>
</evidence>
<name>A0A169PFZ2_STRLU</name>
<sequence>MDGGGREGGGDRVHRPAARPGLTAVVSIRLDRPEFEGAPRAVLGNAEVRESVASAVQEHLLMWLTEDPRLAAAAADRITADPRPSDA</sequence>
<dbReference type="EC" id="5.6.2.2" evidence="2"/>